<evidence type="ECO:0000256" key="6">
    <source>
        <dbReference type="RuleBase" id="RU003983"/>
    </source>
</evidence>
<evidence type="ECO:0000259" key="8">
    <source>
        <dbReference type="Pfam" id="PF01435"/>
    </source>
</evidence>
<dbReference type="PANTHER" id="PTHR34978">
    <property type="entry name" value="POSSIBLE SENSOR-TRANSDUCER PROTEIN BLAR"/>
    <property type="match status" value="1"/>
</dbReference>
<dbReference type="InterPro" id="IPR052173">
    <property type="entry name" value="Beta-lactam_resp_regulator"/>
</dbReference>
<dbReference type="Gene3D" id="3.30.2010.10">
    <property type="entry name" value="Metalloproteases ('zincins'), catalytic domain"/>
    <property type="match status" value="1"/>
</dbReference>
<keyword evidence="7" id="KW-0812">Transmembrane</keyword>
<keyword evidence="7" id="KW-0472">Membrane</keyword>
<reference evidence="10" key="1">
    <citation type="journal article" date="2019" name="Int. J. Syst. Evol. Microbiol.">
        <title>The Global Catalogue of Microorganisms (GCM) 10K type strain sequencing project: providing services to taxonomists for standard genome sequencing and annotation.</title>
        <authorList>
            <consortium name="The Broad Institute Genomics Platform"/>
            <consortium name="The Broad Institute Genome Sequencing Center for Infectious Disease"/>
            <person name="Wu L."/>
            <person name="Ma J."/>
        </authorList>
    </citation>
    <scope>NUCLEOTIDE SEQUENCE [LARGE SCALE GENOMIC DNA]</scope>
    <source>
        <strain evidence="10">JCM 17738</strain>
    </source>
</reference>
<keyword evidence="2" id="KW-0479">Metal-binding</keyword>
<evidence type="ECO:0000256" key="3">
    <source>
        <dbReference type="ARBA" id="ARBA00022801"/>
    </source>
</evidence>
<protein>
    <submittedName>
        <fullName evidence="9">M56 family metallopeptidase</fullName>
    </submittedName>
</protein>
<keyword evidence="5 6" id="KW-0482">Metalloprotease</keyword>
<dbReference type="InterPro" id="IPR001915">
    <property type="entry name" value="Peptidase_M48"/>
</dbReference>
<dbReference type="Pfam" id="PF01435">
    <property type="entry name" value="Peptidase_M48"/>
    <property type="match status" value="1"/>
</dbReference>
<sequence>MVGVIPLALATLALLLAWVAPGLMARQRQFRRAPRASLVAWQAVTLGGVVAAVAVPLSALPLVLDPDEPMGRPWVLVPAVLASTAILARLLYAGHDVGTELRRVRQDHRQLVDIIAGHDGEHTQLRILEHPTPTAYCIPGRHSRVVLSQGVLDSLPPAELSAVLAHEQAHLRGRHDLLLEFFTVVHHAVPSRLRSAAALAEVRLLVEALADRAAVRRSGEVATARALMALAGSRTPAGDTGATLGVGTTAPVRLRLLADGPPHPALPAVAYLYAAGSATLPVALLVAAWL</sequence>
<evidence type="ECO:0000256" key="4">
    <source>
        <dbReference type="ARBA" id="ARBA00022833"/>
    </source>
</evidence>
<gene>
    <name evidence="9" type="ORF">GCM10023153_22010</name>
</gene>
<dbReference type="EMBL" id="BAABFX010000028">
    <property type="protein sequence ID" value="GAA4397750.1"/>
    <property type="molecule type" value="Genomic_DNA"/>
</dbReference>
<evidence type="ECO:0000313" key="9">
    <source>
        <dbReference type="EMBL" id="GAA4397750.1"/>
    </source>
</evidence>
<evidence type="ECO:0000256" key="7">
    <source>
        <dbReference type="SAM" id="Phobius"/>
    </source>
</evidence>
<evidence type="ECO:0000256" key="5">
    <source>
        <dbReference type="ARBA" id="ARBA00023049"/>
    </source>
</evidence>
<dbReference type="CDD" id="cd07326">
    <property type="entry name" value="M56_BlaR1_MecR1_like"/>
    <property type="match status" value="1"/>
</dbReference>
<keyword evidence="1 6" id="KW-0645">Protease</keyword>
<comment type="cofactor">
    <cofactor evidence="6">
        <name>Zn(2+)</name>
        <dbReference type="ChEBI" id="CHEBI:29105"/>
    </cofactor>
    <text evidence="6">Binds 1 zinc ion per subunit.</text>
</comment>
<evidence type="ECO:0000256" key="2">
    <source>
        <dbReference type="ARBA" id="ARBA00022723"/>
    </source>
</evidence>
<comment type="caution">
    <text evidence="9">The sequence shown here is derived from an EMBL/GenBank/DDBJ whole genome shotgun (WGS) entry which is preliminary data.</text>
</comment>
<evidence type="ECO:0000256" key="1">
    <source>
        <dbReference type="ARBA" id="ARBA00022670"/>
    </source>
</evidence>
<feature type="transmembrane region" description="Helical" evidence="7">
    <location>
        <begin position="74"/>
        <end position="92"/>
    </location>
</feature>
<keyword evidence="7" id="KW-1133">Transmembrane helix</keyword>
<evidence type="ECO:0000313" key="10">
    <source>
        <dbReference type="Proteomes" id="UP001500390"/>
    </source>
</evidence>
<feature type="transmembrane region" description="Helical" evidence="7">
    <location>
        <begin position="38"/>
        <end position="62"/>
    </location>
</feature>
<keyword evidence="3 6" id="KW-0378">Hydrolase</keyword>
<name>A0ABP8JXS9_9MICO</name>
<keyword evidence="10" id="KW-1185">Reference proteome</keyword>
<feature type="domain" description="Peptidase M48" evidence="8">
    <location>
        <begin position="119"/>
        <end position="180"/>
    </location>
</feature>
<proteinExistence type="inferred from homology"/>
<feature type="transmembrane region" description="Helical" evidence="7">
    <location>
        <begin position="6"/>
        <end position="26"/>
    </location>
</feature>
<dbReference type="PANTHER" id="PTHR34978:SF3">
    <property type="entry name" value="SLR0241 PROTEIN"/>
    <property type="match status" value="1"/>
</dbReference>
<accession>A0ABP8JXS9</accession>
<dbReference type="Proteomes" id="UP001500390">
    <property type="component" value="Unassembled WGS sequence"/>
</dbReference>
<keyword evidence="4 6" id="KW-0862">Zinc</keyword>
<organism evidence="9 10">
    <name type="scientific">Ornithinibacter aureus</name>
    <dbReference type="NCBI Taxonomy" id="622664"/>
    <lineage>
        <taxon>Bacteria</taxon>
        <taxon>Bacillati</taxon>
        <taxon>Actinomycetota</taxon>
        <taxon>Actinomycetes</taxon>
        <taxon>Micrococcales</taxon>
        <taxon>Intrasporangiaceae</taxon>
        <taxon>Ornithinibacter</taxon>
    </lineage>
</organism>
<comment type="similarity">
    <text evidence="6">Belongs to the peptidase M48 family.</text>
</comment>